<proteinExistence type="predicted"/>
<sequence length="305" mass="36036">MHKIRREKIIEGTTIPGFIRNGQYFYINVDIYEDGMVNCWELADLKGVREKIDLEWLTPQVPDGESISVFGLGDYRTIGGSWKHDAQSYYDYITELVQQLNPGMHNIYEVSFAEKMKKEKYKIVESPYAQDFFVESEVGYKVVTGEGFFIFMKYEGIDYLVYLTVYKDGTIECQNAVFQKILKLEELEELFSNGTFFTELKEPTKITLDHLGDVVMVNGSYIIDIEDKYKQVLDIYQKLNKHPSLYDICRNRYYDYLENPTVENKEYLRKAYEVIPENERPRVAKTQAQHEDYIRILYTDQKREV</sequence>
<evidence type="ECO:0000259" key="2">
    <source>
        <dbReference type="Pfam" id="PF24645"/>
    </source>
</evidence>
<comment type="caution">
    <text evidence="3">The sequence shown here is derived from an EMBL/GenBank/DDBJ whole genome shotgun (WGS) entry which is preliminary data.</text>
</comment>
<dbReference type="Pfam" id="PF24645">
    <property type="entry name" value="DUF7639"/>
    <property type="match status" value="1"/>
</dbReference>
<dbReference type="AlphaFoldDB" id="A0A1E3L1R6"/>
<feature type="domain" description="DUF7638" evidence="1">
    <location>
        <begin position="2"/>
        <end position="103"/>
    </location>
</feature>
<accession>A0A1E3L1R6</accession>
<keyword evidence="4" id="KW-1185">Reference proteome</keyword>
<organism evidence="3 4">
    <name type="scientific">Paenibacillus nuruki</name>
    <dbReference type="NCBI Taxonomy" id="1886670"/>
    <lineage>
        <taxon>Bacteria</taxon>
        <taxon>Bacillati</taxon>
        <taxon>Bacillota</taxon>
        <taxon>Bacilli</taxon>
        <taxon>Bacillales</taxon>
        <taxon>Paenibacillaceae</taxon>
        <taxon>Paenibacillus</taxon>
    </lineage>
</organism>
<dbReference type="InterPro" id="IPR056055">
    <property type="entry name" value="DUF7638"/>
</dbReference>
<dbReference type="RefSeq" id="WP_069328171.1">
    <property type="nucleotide sequence ID" value="NZ_MDER01000046.1"/>
</dbReference>
<dbReference type="STRING" id="1886670.PTI45_02760"/>
<feature type="domain" description="DUF7639" evidence="2">
    <location>
        <begin position="247"/>
        <end position="300"/>
    </location>
</feature>
<dbReference type="InterPro" id="IPR056056">
    <property type="entry name" value="DUF7639"/>
</dbReference>
<reference evidence="3 4" key="1">
    <citation type="submission" date="2016-08" db="EMBL/GenBank/DDBJ databases">
        <title>Genome sequencing of Paenibacillus sp. TI45-13ar, isolated from Korean traditional nuruk.</title>
        <authorList>
            <person name="Kim S.-J."/>
        </authorList>
    </citation>
    <scope>NUCLEOTIDE SEQUENCE [LARGE SCALE GENOMIC DNA]</scope>
    <source>
        <strain evidence="3 4">TI45-13ar</strain>
    </source>
</reference>
<dbReference type="EMBL" id="MDER01000046">
    <property type="protein sequence ID" value="ODP27737.1"/>
    <property type="molecule type" value="Genomic_DNA"/>
</dbReference>
<dbReference type="Pfam" id="PF24644">
    <property type="entry name" value="DUF7638"/>
    <property type="match status" value="2"/>
</dbReference>
<name>A0A1E3L1R6_9BACL</name>
<feature type="domain" description="DUF7638" evidence="1">
    <location>
        <begin position="136"/>
        <end position="243"/>
    </location>
</feature>
<dbReference type="Proteomes" id="UP000094578">
    <property type="component" value="Unassembled WGS sequence"/>
</dbReference>
<protein>
    <submittedName>
        <fullName evidence="3">Uncharacterized protein</fullName>
    </submittedName>
</protein>
<evidence type="ECO:0000313" key="4">
    <source>
        <dbReference type="Proteomes" id="UP000094578"/>
    </source>
</evidence>
<evidence type="ECO:0000259" key="1">
    <source>
        <dbReference type="Pfam" id="PF24644"/>
    </source>
</evidence>
<evidence type="ECO:0000313" key="3">
    <source>
        <dbReference type="EMBL" id="ODP27737.1"/>
    </source>
</evidence>
<gene>
    <name evidence="3" type="ORF">PTI45_02760</name>
</gene>